<keyword evidence="2" id="KW-1185">Reference proteome</keyword>
<dbReference type="EMBL" id="JARKHS020029406">
    <property type="protein sequence ID" value="KAK8763352.1"/>
    <property type="molecule type" value="Genomic_DNA"/>
</dbReference>
<reference evidence="1 2" key="1">
    <citation type="journal article" date="2023" name="Arcadia Sci">
        <title>De novo assembly of a long-read Amblyomma americanum tick genome.</title>
        <authorList>
            <person name="Chou S."/>
            <person name="Poskanzer K.E."/>
            <person name="Rollins M."/>
            <person name="Thuy-Boun P.S."/>
        </authorList>
    </citation>
    <scope>NUCLEOTIDE SEQUENCE [LARGE SCALE GENOMIC DNA]</scope>
    <source>
        <strain evidence="1">F_SG_1</strain>
        <tissue evidence="1">Salivary glands</tissue>
    </source>
</reference>
<name>A0AAQ4DLL2_AMBAM</name>
<accession>A0AAQ4DLL2</accession>
<evidence type="ECO:0000313" key="2">
    <source>
        <dbReference type="Proteomes" id="UP001321473"/>
    </source>
</evidence>
<proteinExistence type="predicted"/>
<comment type="caution">
    <text evidence="1">The sequence shown here is derived from an EMBL/GenBank/DDBJ whole genome shotgun (WGS) entry which is preliminary data.</text>
</comment>
<protein>
    <submittedName>
        <fullName evidence="1">Uncharacterized protein</fullName>
    </submittedName>
</protein>
<dbReference type="AlphaFoldDB" id="A0AAQ4DLL2"/>
<evidence type="ECO:0000313" key="1">
    <source>
        <dbReference type="EMBL" id="KAK8763352.1"/>
    </source>
</evidence>
<sequence length="144" mass="16124">MSKLEKLSGAKLVFKLSKKINEYKYISIFSKTEQWLAHCFWSGPLGHYHEKDLEVALSDGTTWDQYEWISVFSFGAGDDFGHFEIPSPLKVPVNVGGSGSSRPQRAVQRRVRLGNQNLKPGSGTKTTELVLCALSERLILLLNP</sequence>
<dbReference type="Proteomes" id="UP001321473">
    <property type="component" value="Unassembled WGS sequence"/>
</dbReference>
<gene>
    <name evidence="1" type="ORF">V5799_034039</name>
</gene>
<organism evidence="1 2">
    <name type="scientific">Amblyomma americanum</name>
    <name type="common">Lone star tick</name>
    <dbReference type="NCBI Taxonomy" id="6943"/>
    <lineage>
        <taxon>Eukaryota</taxon>
        <taxon>Metazoa</taxon>
        <taxon>Ecdysozoa</taxon>
        <taxon>Arthropoda</taxon>
        <taxon>Chelicerata</taxon>
        <taxon>Arachnida</taxon>
        <taxon>Acari</taxon>
        <taxon>Parasitiformes</taxon>
        <taxon>Ixodida</taxon>
        <taxon>Ixodoidea</taxon>
        <taxon>Ixodidae</taxon>
        <taxon>Amblyomminae</taxon>
        <taxon>Amblyomma</taxon>
    </lineage>
</organism>